<dbReference type="Proteomes" id="UP000283895">
    <property type="component" value="Unassembled WGS sequence"/>
</dbReference>
<feature type="transmembrane region" description="Helical" evidence="3">
    <location>
        <begin position="298"/>
        <end position="320"/>
    </location>
</feature>
<feature type="region of interest" description="Disordered" evidence="2">
    <location>
        <begin position="94"/>
        <end position="134"/>
    </location>
</feature>
<gene>
    <name evidence="4" type="ORF">VMCG_03238</name>
</gene>
<accession>A0A423WYA3</accession>
<feature type="coiled-coil region" evidence="1">
    <location>
        <begin position="19"/>
        <end position="53"/>
    </location>
</feature>
<keyword evidence="1" id="KW-0175">Coiled coil</keyword>
<name>A0A423WYA3_9PEZI</name>
<sequence length="321" mass="37049">MTKLRDDREDKKYGRLHALKMMDKEIELSHRRLKETEARTEEVRSNIEREDKQRANPLRLSRLTAKISVAGLVGFCDKFASYSLIMSRRNSLAGSTPFTPDQPPVQRHTSSADQNVTGMGRSIQPTNSPSSPTILPAPNVAFPDYSDVLDYIRSSVIFPEIVHLSMHLPTGFDNTEIDALLSLWERELSLRCDAATIQMAVLNDNVDRRQHEMDALNLALERIRRKYDHLQEMEKLQIELRKVELKLGEVQLEKLRHEMLQEGTVSNYNELDDLVNRLRSRADDKHCLVRLKDAMIEVVSRLLQIVVLTMLAYLLLYLLWT</sequence>
<feature type="coiled-coil region" evidence="1">
    <location>
        <begin position="206"/>
        <end position="253"/>
    </location>
</feature>
<dbReference type="EMBL" id="LKEA01000006">
    <property type="protein sequence ID" value="ROW08491.1"/>
    <property type="molecule type" value="Genomic_DNA"/>
</dbReference>
<evidence type="ECO:0000313" key="5">
    <source>
        <dbReference type="Proteomes" id="UP000283895"/>
    </source>
</evidence>
<comment type="caution">
    <text evidence="4">The sequence shown here is derived from an EMBL/GenBank/DDBJ whole genome shotgun (WGS) entry which is preliminary data.</text>
</comment>
<evidence type="ECO:0000256" key="3">
    <source>
        <dbReference type="SAM" id="Phobius"/>
    </source>
</evidence>
<keyword evidence="3" id="KW-0812">Transmembrane</keyword>
<reference evidence="4 5" key="1">
    <citation type="submission" date="2015-09" db="EMBL/GenBank/DDBJ databases">
        <title>Host preference determinants of Valsa canker pathogens revealed by comparative genomics.</title>
        <authorList>
            <person name="Yin Z."/>
            <person name="Huang L."/>
        </authorList>
    </citation>
    <scope>NUCLEOTIDE SEQUENCE [LARGE SCALE GENOMIC DNA]</scope>
    <source>
        <strain evidence="4 5">03-1</strain>
    </source>
</reference>
<feature type="compositionally biased region" description="Polar residues" evidence="2">
    <location>
        <begin position="107"/>
        <end position="133"/>
    </location>
</feature>
<dbReference type="OrthoDB" id="10660495at2759"/>
<protein>
    <submittedName>
        <fullName evidence="4">Uncharacterized protein</fullName>
    </submittedName>
</protein>
<proteinExistence type="predicted"/>
<organism evidence="4 5">
    <name type="scientific">Cytospora schulzeri</name>
    <dbReference type="NCBI Taxonomy" id="448051"/>
    <lineage>
        <taxon>Eukaryota</taxon>
        <taxon>Fungi</taxon>
        <taxon>Dikarya</taxon>
        <taxon>Ascomycota</taxon>
        <taxon>Pezizomycotina</taxon>
        <taxon>Sordariomycetes</taxon>
        <taxon>Sordariomycetidae</taxon>
        <taxon>Diaporthales</taxon>
        <taxon>Cytosporaceae</taxon>
        <taxon>Cytospora</taxon>
    </lineage>
</organism>
<evidence type="ECO:0000256" key="1">
    <source>
        <dbReference type="SAM" id="Coils"/>
    </source>
</evidence>
<keyword evidence="3" id="KW-1133">Transmembrane helix</keyword>
<keyword evidence="3" id="KW-0472">Membrane</keyword>
<dbReference type="AlphaFoldDB" id="A0A423WYA3"/>
<evidence type="ECO:0000313" key="4">
    <source>
        <dbReference type="EMBL" id="ROW08491.1"/>
    </source>
</evidence>
<evidence type="ECO:0000256" key="2">
    <source>
        <dbReference type="SAM" id="MobiDB-lite"/>
    </source>
</evidence>
<keyword evidence="5" id="KW-1185">Reference proteome</keyword>